<proteinExistence type="predicted"/>
<organism evidence="2 3">
    <name type="scientific">Kibdelosporangium banguiense</name>
    <dbReference type="NCBI Taxonomy" id="1365924"/>
    <lineage>
        <taxon>Bacteria</taxon>
        <taxon>Bacillati</taxon>
        <taxon>Actinomycetota</taxon>
        <taxon>Actinomycetes</taxon>
        <taxon>Pseudonocardiales</taxon>
        <taxon>Pseudonocardiaceae</taxon>
        <taxon>Kibdelosporangium</taxon>
    </lineage>
</organism>
<reference evidence="2 3" key="1">
    <citation type="submission" date="2021-03" db="EMBL/GenBank/DDBJ databases">
        <title>Sequencing the genomes of 1000 actinobacteria strains.</title>
        <authorList>
            <person name="Klenk H.-P."/>
        </authorList>
    </citation>
    <scope>NUCLEOTIDE SEQUENCE [LARGE SCALE GENOMIC DNA]</scope>
    <source>
        <strain evidence="2 3">DSM 46670</strain>
    </source>
</reference>
<dbReference type="EMBL" id="JAGINW010000001">
    <property type="protein sequence ID" value="MBP2322123.1"/>
    <property type="molecule type" value="Genomic_DNA"/>
</dbReference>
<evidence type="ECO:0000313" key="2">
    <source>
        <dbReference type="EMBL" id="MBP2322123.1"/>
    </source>
</evidence>
<accession>A0ABS4TCH0</accession>
<dbReference type="InterPro" id="IPR007278">
    <property type="entry name" value="DUF397"/>
</dbReference>
<dbReference type="Proteomes" id="UP001519332">
    <property type="component" value="Unassembled WGS sequence"/>
</dbReference>
<evidence type="ECO:0000259" key="1">
    <source>
        <dbReference type="Pfam" id="PF04149"/>
    </source>
</evidence>
<gene>
    <name evidence="2" type="ORF">JOF56_002508</name>
</gene>
<dbReference type="RefSeq" id="WP_209637382.1">
    <property type="nucleotide sequence ID" value="NZ_JAGINW010000001.1"/>
</dbReference>
<sequence>MTTGSWKKSSHSQNGGDCVEVRADLGAVRDTKNPDQSIRADVRALVNALRSGRLS</sequence>
<protein>
    <recommendedName>
        <fullName evidence="1">DUF397 domain-containing protein</fullName>
    </recommendedName>
</protein>
<evidence type="ECO:0000313" key="3">
    <source>
        <dbReference type="Proteomes" id="UP001519332"/>
    </source>
</evidence>
<feature type="domain" description="DUF397" evidence="1">
    <location>
        <begin position="5"/>
        <end position="48"/>
    </location>
</feature>
<keyword evidence="3" id="KW-1185">Reference proteome</keyword>
<dbReference type="Pfam" id="PF04149">
    <property type="entry name" value="DUF397"/>
    <property type="match status" value="1"/>
</dbReference>
<comment type="caution">
    <text evidence="2">The sequence shown here is derived from an EMBL/GenBank/DDBJ whole genome shotgun (WGS) entry which is preliminary data.</text>
</comment>
<name>A0ABS4TCH0_9PSEU</name>